<accession>A0A4Y9ZSV4</accession>
<gene>
    <name evidence="1" type="ORF">EWM64_g6129</name>
</gene>
<evidence type="ECO:0000313" key="2">
    <source>
        <dbReference type="Proteomes" id="UP000298061"/>
    </source>
</evidence>
<keyword evidence="2" id="KW-1185">Reference proteome</keyword>
<comment type="caution">
    <text evidence="1">The sequence shown here is derived from an EMBL/GenBank/DDBJ whole genome shotgun (WGS) entry which is preliminary data.</text>
</comment>
<organism evidence="1 2">
    <name type="scientific">Hericium alpestre</name>
    <dbReference type="NCBI Taxonomy" id="135208"/>
    <lineage>
        <taxon>Eukaryota</taxon>
        <taxon>Fungi</taxon>
        <taxon>Dikarya</taxon>
        <taxon>Basidiomycota</taxon>
        <taxon>Agaricomycotina</taxon>
        <taxon>Agaricomycetes</taxon>
        <taxon>Russulales</taxon>
        <taxon>Hericiaceae</taxon>
        <taxon>Hericium</taxon>
    </lineage>
</organism>
<dbReference type="Proteomes" id="UP000298061">
    <property type="component" value="Unassembled WGS sequence"/>
</dbReference>
<protein>
    <submittedName>
        <fullName evidence="1">Uncharacterized protein</fullName>
    </submittedName>
</protein>
<name>A0A4Y9ZSV4_9AGAM</name>
<reference evidence="1 2" key="1">
    <citation type="submission" date="2019-02" db="EMBL/GenBank/DDBJ databases">
        <title>Genome sequencing of the rare red list fungi Hericium alpestre (H. flagellum).</title>
        <authorList>
            <person name="Buettner E."/>
            <person name="Kellner H."/>
        </authorList>
    </citation>
    <scope>NUCLEOTIDE SEQUENCE [LARGE SCALE GENOMIC DNA]</scope>
    <source>
        <strain evidence="1 2">DSM 108284</strain>
    </source>
</reference>
<dbReference type="EMBL" id="SFCI01000801">
    <property type="protein sequence ID" value="TFY77882.1"/>
    <property type="molecule type" value="Genomic_DNA"/>
</dbReference>
<dbReference type="AlphaFoldDB" id="A0A4Y9ZSV4"/>
<proteinExistence type="predicted"/>
<sequence length="51" mass="5788">MDHSEVNPTVEEVVDYVNEKGVILRLSMKCAEEINGILIVAIYEEVLRAVR</sequence>
<evidence type="ECO:0000313" key="1">
    <source>
        <dbReference type="EMBL" id="TFY77882.1"/>
    </source>
</evidence>